<comment type="caution">
    <text evidence="1">The sequence shown here is derived from an EMBL/GenBank/DDBJ whole genome shotgun (WGS) entry which is preliminary data.</text>
</comment>
<proteinExistence type="predicted"/>
<dbReference type="EMBL" id="BLAL01000074">
    <property type="protein sequence ID" value="GES83848.1"/>
    <property type="molecule type" value="Genomic_DNA"/>
</dbReference>
<dbReference type="OrthoDB" id="2317601at2759"/>
<reference evidence="1" key="1">
    <citation type="submission" date="2019-10" db="EMBL/GenBank/DDBJ databases">
        <title>Conservation and host-specific expression of non-tandemly repeated heterogenous ribosome RNA gene in arbuscular mycorrhizal fungi.</title>
        <authorList>
            <person name="Maeda T."/>
            <person name="Kobayashi Y."/>
            <person name="Nakagawa T."/>
            <person name="Ezawa T."/>
            <person name="Yamaguchi K."/>
            <person name="Bino T."/>
            <person name="Nishimoto Y."/>
            <person name="Shigenobu S."/>
            <person name="Kawaguchi M."/>
        </authorList>
    </citation>
    <scope>NUCLEOTIDE SEQUENCE</scope>
    <source>
        <strain evidence="1">HR1</strain>
    </source>
</reference>
<protein>
    <submittedName>
        <fullName evidence="1">Ribonuclease H-like domain-containing protein</fullName>
    </submittedName>
</protein>
<dbReference type="InterPro" id="IPR036397">
    <property type="entry name" value="RNaseH_sf"/>
</dbReference>
<evidence type="ECO:0000313" key="2">
    <source>
        <dbReference type="Proteomes" id="UP000615446"/>
    </source>
</evidence>
<organism evidence="1 2">
    <name type="scientific">Rhizophagus clarus</name>
    <dbReference type="NCBI Taxonomy" id="94130"/>
    <lineage>
        <taxon>Eukaryota</taxon>
        <taxon>Fungi</taxon>
        <taxon>Fungi incertae sedis</taxon>
        <taxon>Mucoromycota</taxon>
        <taxon>Glomeromycotina</taxon>
        <taxon>Glomeromycetes</taxon>
        <taxon>Glomerales</taxon>
        <taxon>Glomeraceae</taxon>
        <taxon>Rhizophagus</taxon>
    </lineage>
</organism>
<evidence type="ECO:0000313" key="1">
    <source>
        <dbReference type="EMBL" id="GES83848.1"/>
    </source>
</evidence>
<dbReference type="Proteomes" id="UP000615446">
    <property type="component" value="Unassembled WGS sequence"/>
</dbReference>
<dbReference type="AlphaFoldDB" id="A0A8H3LDW0"/>
<dbReference type="SUPFAM" id="SSF53098">
    <property type="entry name" value="Ribonuclease H-like"/>
    <property type="match status" value="1"/>
</dbReference>
<gene>
    <name evidence="1" type="ORF">RCL2_001099900</name>
</gene>
<name>A0A8H3LDW0_9GLOM</name>
<sequence length="95" mass="10348">MTDKKLHLTQPNPLAMKHLGAFLVADDQRYSIEIYTDGSCSTNPQHNTTIGLGWHATHPVTSDPITFSGACKHFSSSTKAEAYAIYTALLICPPT</sequence>
<dbReference type="Gene3D" id="3.30.420.10">
    <property type="entry name" value="Ribonuclease H-like superfamily/Ribonuclease H"/>
    <property type="match status" value="1"/>
</dbReference>
<dbReference type="InterPro" id="IPR012337">
    <property type="entry name" value="RNaseH-like_sf"/>
</dbReference>
<dbReference type="GO" id="GO:0003676">
    <property type="term" value="F:nucleic acid binding"/>
    <property type="evidence" value="ECO:0007669"/>
    <property type="project" value="InterPro"/>
</dbReference>
<accession>A0A8H3LDW0</accession>